<feature type="domain" description="Glucose-methanol-choline oxidoreductase C-terminal" evidence="4">
    <location>
        <begin position="1"/>
        <end position="57"/>
    </location>
</feature>
<proteinExistence type="inferred from homology"/>
<dbReference type="PANTHER" id="PTHR11552">
    <property type="entry name" value="GLUCOSE-METHANOL-CHOLINE GMC OXIDOREDUCTASE"/>
    <property type="match status" value="1"/>
</dbReference>
<dbReference type="Proteomes" id="UP000076738">
    <property type="component" value="Unassembled WGS sequence"/>
</dbReference>
<evidence type="ECO:0000259" key="4">
    <source>
        <dbReference type="Pfam" id="PF05199"/>
    </source>
</evidence>
<dbReference type="InterPro" id="IPR036188">
    <property type="entry name" value="FAD/NAD-bd_sf"/>
</dbReference>
<dbReference type="STRING" id="1330018.A0A167NHH4"/>
<reference evidence="5 6" key="1">
    <citation type="journal article" date="2016" name="Mol. Biol. Evol.">
        <title>Comparative Genomics of Early-Diverging Mushroom-Forming Fungi Provides Insights into the Origins of Lignocellulose Decay Capabilities.</title>
        <authorList>
            <person name="Nagy L.G."/>
            <person name="Riley R."/>
            <person name="Tritt A."/>
            <person name="Adam C."/>
            <person name="Daum C."/>
            <person name="Floudas D."/>
            <person name="Sun H."/>
            <person name="Yadav J.S."/>
            <person name="Pangilinan J."/>
            <person name="Larsson K.H."/>
            <person name="Matsuura K."/>
            <person name="Barry K."/>
            <person name="Labutti K."/>
            <person name="Kuo R."/>
            <person name="Ohm R.A."/>
            <person name="Bhattacharya S.S."/>
            <person name="Shirouzu T."/>
            <person name="Yoshinaga Y."/>
            <person name="Martin F.M."/>
            <person name="Grigoriev I.V."/>
            <person name="Hibbett D.S."/>
        </authorList>
    </citation>
    <scope>NUCLEOTIDE SEQUENCE [LARGE SCALE GENOMIC DNA]</scope>
    <source>
        <strain evidence="5 6">TUFC12733</strain>
    </source>
</reference>
<feature type="non-terminal residue" evidence="5">
    <location>
        <position position="1"/>
    </location>
</feature>
<accession>A0A167NHH4</accession>
<dbReference type="AlphaFoldDB" id="A0A167NHH4"/>
<evidence type="ECO:0000256" key="2">
    <source>
        <dbReference type="ARBA" id="ARBA00010790"/>
    </source>
</evidence>
<dbReference type="GO" id="GO:0016614">
    <property type="term" value="F:oxidoreductase activity, acting on CH-OH group of donors"/>
    <property type="evidence" value="ECO:0007669"/>
    <property type="project" value="InterPro"/>
</dbReference>
<dbReference type="Gene3D" id="3.50.50.60">
    <property type="entry name" value="FAD/NAD(P)-binding domain"/>
    <property type="match status" value="1"/>
</dbReference>
<gene>
    <name evidence="5" type="ORF">CALVIDRAFT_479339</name>
</gene>
<protein>
    <submittedName>
        <fullName evidence="5">GMC oxidoreductase</fullName>
    </submittedName>
</protein>
<dbReference type="InterPro" id="IPR007867">
    <property type="entry name" value="GMC_OxRtase_C"/>
</dbReference>
<evidence type="ECO:0000256" key="1">
    <source>
        <dbReference type="ARBA" id="ARBA00001974"/>
    </source>
</evidence>
<keyword evidence="6" id="KW-1185">Reference proteome</keyword>
<dbReference type="EMBL" id="KV417278">
    <property type="protein sequence ID" value="KZO97716.1"/>
    <property type="molecule type" value="Genomic_DNA"/>
</dbReference>
<dbReference type="OrthoDB" id="269227at2759"/>
<evidence type="ECO:0000313" key="5">
    <source>
        <dbReference type="EMBL" id="KZO97716.1"/>
    </source>
</evidence>
<evidence type="ECO:0000256" key="3">
    <source>
        <dbReference type="SAM" id="MobiDB-lite"/>
    </source>
</evidence>
<feature type="region of interest" description="Disordered" evidence="3">
    <location>
        <begin position="1"/>
        <end position="20"/>
    </location>
</feature>
<dbReference type="GO" id="GO:0050660">
    <property type="term" value="F:flavin adenine dinucleotide binding"/>
    <property type="evidence" value="ECO:0007669"/>
    <property type="project" value="InterPro"/>
</dbReference>
<dbReference type="Pfam" id="PF05199">
    <property type="entry name" value="GMC_oxred_C"/>
    <property type="match status" value="1"/>
</dbReference>
<dbReference type="PANTHER" id="PTHR11552:SF219">
    <property type="entry name" value="GLUCOSE-METHANOL-CHOLINE OXIDOREDUCTASE N-TERMINAL DOMAIN-CONTAINING PROTEIN"/>
    <property type="match status" value="1"/>
</dbReference>
<comment type="similarity">
    <text evidence="2">Belongs to the GMC oxidoreductase family.</text>
</comment>
<name>A0A167NHH4_CALVF</name>
<organism evidence="5 6">
    <name type="scientific">Calocera viscosa (strain TUFC12733)</name>
    <dbReference type="NCBI Taxonomy" id="1330018"/>
    <lineage>
        <taxon>Eukaryota</taxon>
        <taxon>Fungi</taxon>
        <taxon>Dikarya</taxon>
        <taxon>Basidiomycota</taxon>
        <taxon>Agaricomycotina</taxon>
        <taxon>Dacrymycetes</taxon>
        <taxon>Dacrymycetales</taxon>
        <taxon>Dacrymycetaceae</taxon>
        <taxon>Calocera</taxon>
    </lineage>
</organism>
<comment type="cofactor">
    <cofactor evidence="1">
        <name>FAD</name>
        <dbReference type="ChEBI" id="CHEBI:57692"/>
    </cofactor>
</comment>
<sequence>HYSSTCRMAPEEGDPDGPGVVDDELRVHGVESLRVADASIFPKILSVHLQAPVVMVGEKCPDMIKRSWGEVEE</sequence>
<evidence type="ECO:0000313" key="6">
    <source>
        <dbReference type="Proteomes" id="UP000076738"/>
    </source>
</evidence>
<dbReference type="InterPro" id="IPR012132">
    <property type="entry name" value="GMC_OxRdtase"/>
</dbReference>
<dbReference type="SUPFAM" id="SSF51905">
    <property type="entry name" value="FAD/NAD(P)-binding domain"/>
    <property type="match status" value="1"/>
</dbReference>